<dbReference type="GO" id="GO:0016788">
    <property type="term" value="F:hydrolase activity, acting on ester bonds"/>
    <property type="evidence" value="ECO:0007669"/>
    <property type="project" value="InterPro"/>
</dbReference>
<comment type="similarity">
    <text evidence="1">Belongs to the metallo-dependent hydrolases superfamily. TatD-type hydrolase family.</text>
</comment>
<dbReference type="InterPro" id="IPR018228">
    <property type="entry name" value="DNase_TatD-rel_CS"/>
</dbReference>
<evidence type="ECO:0000256" key="3">
    <source>
        <dbReference type="ARBA" id="ARBA00022801"/>
    </source>
</evidence>
<keyword evidence="2 4" id="KW-0479">Metal-binding</keyword>
<dbReference type="RefSeq" id="WP_050659761.1">
    <property type="nucleotide sequence ID" value="NZ_JBLXEP010000007.1"/>
</dbReference>
<dbReference type="GO" id="GO:0046872">
    <property type="term" value="F:metal ion binding"/>
    <property type="evidence" value="ECO:0007669"/>
    <property type="project" value="UniProtKB-KW"/>
</dbReference>
<proteinExistence type="inferred from homology"/>
<dbReference type="CDD" id="cd01310">
    <property type="entry name" value="TatD_DNAse"/>
    <property type="match status" value="1"/>
</dbReference>
<keyword evidence="3" id="KW-0378">Hydrolase</keyword>
<protein>
    <submittedName>
        <fullName evidence="5">Sec-independent protein translocase TatD</fullName>
    </submittedName>
</protein>
<dbReference type="EMBL" id="RJUL01000007">
    <property type="protein sequence ID" value="ROQ24373.1"/>
    <property type="molecule type" value="Genomic_DNA"/>
</dbReference>
<dbReference type="Gene3D" id="3.20.20.140">
    <property type="entry name" value="Metal-dependent hydrolases"/>
    <property type="match status" value="1"/>
</dbReference>
<dbReference type="PROSITE" id="PS01091">
    <property type="entry name" value="TATD_3"/>
    <property type="match status" value="1"/>
</dbReference>
<dbReference type="Pfam" id="PF01026">
    <property type="entry name" value="TatD_DNase"/>
    <property type="match status" value="1"/>
</dbReference>
<accession>A0A3N1P777</accession>
<dbReference type="PROSITE" id="PS01090">
    <property type="entry name" value="TATD_2"/>
    <property type="match status" value="1"/>
</dbReference>
<dbReference type="PIRSF" id="PIRSF005902">
    <property type="entry name" value="DNase_TatD"/>
    <property type="match status" value="1"/>
</dbReference>
<sequence>MTLCDIAINLTDSAFDSDRQQVVADAAAQGVNYLILTGTTVEQSTQAADYAASSQRAFATAGVHPHYADEAPADFIARLRQLARRPEVLAIGECGLDFFRDLSPRAVQEQVFAAQLELAGELAMPVLLHEREAAERQHAILRQFRDRLPGAVAHCFTGDEATLKRWLELDLYIGITGWICDERRGQHLRELVQMIPDDRLLVETDAPYLIPRDLKLKSRRNEPQYLPHIVRTIAACRRQDPQTLAAMTLANSQRLFGFAG</sequence>
<evidence type="ECO:0000256" key="4">
    <source>
        <dbReference type="PIRSR" id="PIRSR005902-1"/>
    </source>
</evidence>
<feature type="binding site" evidence="4">
    <location>
        <position position="205"/>
    </location>
    <ligand>
        <name>a divalent metal cation</name>
        <dbReference type="ChEBI" id="CHEBI:60240"/>
        <label>1</label>
    </ligand>
</feature>
<reference evidence="5 6" key="1">
    <citation type="submission" date="2018-11" db="EMBL/GenBank/DDBJ databases">
        <title>Genomic Encyclopedia of Type Strains, Phase IV (KMG-IV): sequencing the most valuable type-strain genomes for metagenomic binning, comparative biology and taxonomic classification.</title>
        <authorList>
            <person name="Goeker M."/>
        </authorList>
    </citation>
    <scope>NUCLEOTIDE SEQUENCE [LARGE SCALE GENOMIC DNA]</scope>
    <source>
        <strain evidence="5 6">DSM 21945</strain>
    </source>
</reference>
<gene>
    <name evidence="5" type="ORF">EDC28_107256</name>
</gene>
<evidence type="ECO:0000313" key="5">
    <source>
        <dbReference type="EMBL" id="ROQ24373.1"/>
    </source>
</evidence>
<dbReference type="SUPFAM" id="SSF51556">
    <property type="entry name" value="Metallo-dependent hydrolases"/>
    <property type="match status" value="1"/>
</dbReference>
<dbReference type="FunFam" id="3.20.20.140:FF:000005">
    <property type="entry name" value="TatD family hydrolase"/>
    <property type="match status" value="1"/>
</dbReference>
<feature type="binding site" evidence="4">
    <location>
        <position position="129"/>
    </location>
    <ligand>
        <name>a divalent metal cation</name>
        <dbReference type="ChEBI" id="CHEBI:60240"/>
        <label>2</label>
    </ligand>
</feature>
<organism evidence="5 6">
    <name type="scientific">Gallaecimonas pentaromativorans</name>
    <dbReference type="NCBI Taxonomy" id="584787"/>
    <lineage>
        <taxon>Bacteria</taxon>
        <taxon>Pseudomonadati</taxon>
        <taxon>Pseudomonadota</taxon>
        <taxon>Gammaproteobacteria</taxon>
        <taxon>Enterobacterales</taxon>
        <taxon>Gallaecimonadaceae</taxon>
        <taxon>Gallaecimonas</taxon>
    </lineage>
</organism>
<dbReference type="Proteomes" id="UP000268033">
    <property type="component" value="Unassembled WGS sequence"/>
</dbReference>
<comment type="caution">
    <text evidence="5">The sequence shown here is derived from an EMBL/GenBank/DDBJ whole genome shotgun (WGS) entry which is preliminary data.</text>
</comment>
<dbReference type="PANTHER" id="PTHR46124:SF2">
    <property type="entry name" value="D-AMINOACYL-TRNA DEACYLASE"/>
    <property type="match status" value="1"/>
</dbReference>
<keyword evidence="6" id="KW-1185">Reference proteome</keyword>
<name>A0A3N1P777_9GAMM</name>
<dbReference type="STRING" id="584787.GCA_001247655_00857"/>
<feature type="binding site" evidence="4">
    <location>
        <position position="154"/>
    </location>
    <ligand>
        <name>a divalent metal cation</name>
        <dbReference type="ChEBI" id="CHEBI:60240"/>
        <label>2</label>
    </ligand>
</feature>
<feature type="binding site" evidence="4">
    <location>
        <position position="93"/>
    </location>
    <ligand>
        <name>a divalent metal cation</name>
        <dbReference type="ChEBI" id="CHEBI:60240"/>
        <label>1</label>
    </ligand>
</feature>
<dbReference type="GO" id="GO:0005829">
    <property type="term" value="C:cytosol"/>
    <property type="evidence" value="ECO:0007669"/>
    <property type="project" value="TreeGrafter"/>
</dbReference>
<dbReference type="AlphaFoldDB" id="A0A3N1P777"/>
<evidence type="ECO:0000256" key="2">
    <source>
        <dbReference type="ARBA" id="ARBA00022723"/>
    </source>
</evidence>
<evidence type="ECO:0000256" key="1">
    <source>
        <dbReference type="ARBA" id="ARBA00009275"/>
    </source>
</evidence>
<evidence type="ECO:0000313" key="6">
    <source>
        <dbReference type="Proteomes" id="UP000268033"/>
    </source>
</evidence>
<dbReference type="InterPro" id="IPR001130">
    <property type="entry name" value="TatD-like"/>
</dbReference>
<dbReference type="OrthoDB" id="9810005at2"/>
<dbReference type="PANTHER" id="PTHR46124">
    <property type="entry name" value="D-AMINOACYL-TRNA DEACYLASE"/>
    <property type="match status" value="1"/>
</dbReference>
<dbReference type="InterPro" id="IPR032466">
    <property type="entry name" value="Metal_Hydrolase"/>
</dbReference>